<dbReference type="PANTHER" id="PTHR43334:SF1">
    <property type="entry name" value="3-HYDROXYPROPIONATE--COA LIGASE [ADP-FORMING]"/>
    <property type="match status" value="1"/>
</dbReference>
<evidence type="ECO:0000259" key="6">
    <source>
        <dbReference type="PROSITE" id="PS50975"/>
    </source>
</evidence>
<dbReference type="InterPro" id="IPR011761">
    <property type="entry name" value="ATP-grasp"/>
</dbReference>
<dbReference type="SUPFAM" id="SSF51735">
    <property type="entry name" value="NAD(P)-binding Rossmann-fold domains"/>
    <property type="match status" value="1"/>
</dbReference>
<dbReference type="RefSeq" id="WP_087643213.1">
    <property type="nucleotide sequence ID" value="NZ_FCON02000007.1"/>
</dbReference>
<dbReference type="Proteomes" id="UP000054770">
    <property type="component" value="Unassembled WGS sequence"/>
</dbReference>
<dbReference type="GO" id="GO:0046872">
    <property type="term" value="F:metal ion binding"/>
    <property type="evidence" value="ECO:0007669"/>
    <property type="project" value="InterPro"/>
</dbReference>
<sequence>MSVFPSLERLVEPRSVVIVGASSREGSQGHRLVMNVLEHSRFAGDVHLVNPSGLSICGRPCWPSIDAVPAGDIDVALVIVNASRVMEALRQCAARGIPFAIVMSSGFAEADEAGKALEAEIADLCRATGLRVYGPNCPGFVNVRDRIGLTFSPAFKDDLNGGAIGLATQGGGLGRNVLQSLSYGEGVGLWFSAGNEVDLGVPDFIAHMATDPRISVIAVLMEGIKDGRKLIDALKLARENAKPVVILKVGRSELGVRAAQSHTASIAGSAAVNSAVFRQYGAIEVDDLSELAAVSKLCLRARTLGGDGVCVLSFSGGACALAADAVGAAQLPMASLHEQTTAALREVLPAFASVANPVDTTADIMRDSAMTSACLRTLCEEPNVGAVLFPIPMDYGDITGAMASAIVEASRTSKAVVVPVWMSRRMGKGFQMLESNGLQPFLSVTEAVRALKKVHDWRAGQISACAAQTPAAHGDTGVSGGAEVGQGQMVGATPALTEVDAKRLLGRHGIVVPSGELTMSAAAAAETATRIGFPCVMKVVSPDIAHKTEAGGVRLNLETAADARTAYDEIVANAGRYRPDAIVEGVLVERMLPPGGREMLVGVHRDEAFGPVLTVGLGGILVEVLKDVSHRVIPVDHADARRMIAELRHSDLLGAVRGQPPADVEALAALLVQVSEFVERAHGAIDQLDINPVWVGALGEGAIALDALMVLAQGADANAL</sequence>
<keyword evidence="2 5" id="KW-0547">Nucleotide-binding</keyword>
<dbReference type="InterPro" id="IPR016102">
    <property type="entry name" value="Succinyl-CoA_synth-like"/>
</dbReference>
<dbReference type="Gene3D" id="3.30.1490.20">
    <property type="entry name" value="ATP-grasp fold, A domain"/>
    <property type="match status" value="1"/>
</dbReference>
<name>A0A158FVJ8_9BURK</name>
<dbReference type="InterPro" id="IPR036291">
    <property type="entry name" value="NAD(P)-bd_dom_sf"/>
</dbReference>
<protein>
    <submittedName>
        <fullName evidence="7">N-acetyltransferase GCN5</fullName>
    </submittedName>
</protein>
<dbReference type="InterPro" id="IPR051538">
    <property type="entry name" value="Acyl-CoA_Synth/Transferase"/>
</dbReference>
<dbReference type="PROSITE" id="PS50975">
    <property type="entry name" value="ATP_GRASP"/>
    <property type="match status" value="1"/>
</dbReference>
<dbReference type="PANTHER" id="PTHR43334">
    <property type="entry name" value="ACETATE--COA LIGASE [ADP-FORMING]"/>
    <property type="match status" value="1"/>
</dbReference>
<dbReference type="FunFam" id="3.30.1490.20:FF:000020">
    <property type="entry name" value="Protein lysine acetyltransferase"/>
    <property type="match status" value="1"/>
</dbReference>
<dbReference type="Pfam" id="PF13549">
    <property type="entry name" value="ATP-grasp_5"/>
    <property type="match status" value="1"/>
</dbReference>
<dbReference type="Gene3D" id="3.40.50.261">
    <property type="entry name" value="Succinyl-CoA synthetase domains"/>
    <property type="match status" value="2"/>
</dbReference>
<accession>A0A158FVJ8</accession>
<feature type="domain" description="ATP-grasp" evidence="6">
    <location>
        <begin position="502"/>
        <end position="538"/>
    </location>
</feature>
<evidence type="ECO:0000256" key="4">
    <source>
        <dbReference type="ARBA" id="ARBA00060888"/>
    </source>
</evidence>
<evidence type="ECO:0000256" key="1">
    <source>
        <dbReference type="ARBA" id="ARBA00022598"/>
    </source>
</evidence>
<dbReference type="EMBL" id="FCON02000007">
    <property type="protein sequence ID" value="SAL23379.1"/>
    <property type="molecule type" value="Genomic_DNA"/>
</dbReference>
<dbReference type="GO" id="GO:0005524">
    <property type="term" value="F:ATP binding"/>
    <property type="evidence" value="ECO:0007669"/>
    <property type="project" value="UniProtKB-UniRule"/>
</dbReference>
<keyword evidence="1" id="KW-0436">Ligase</keyword>
<dbReference type="Pfam" id="PF13607">
    <property type="entry name" value="Succ_CoA_lig"/>
    <property type="match status" value="1"/>
</dbReference>
<keyword evidence="3 5" id="KW-0067">ATP-binding</keyword>
<dbReference type="InterPro" id="IPR013815">
    <property type="entry name" value="ATP_grasp_subdomain_1"/>
</dbReference>
<dbReference type="Gene3D" id="3.30.470.20">
    <property type="entry name" value="ATP-grasp fold, B domain"/>
    <property type="match status" value="1"/>
</dbReference>
<evidence type="ECO:0000313" key="7">
    <source>
        <dbReference type="EMBL" id="SAL23379.1"/>
    </source>
</evidence>
<dbReference type="OrthoDB" id="9807426at2"/>
<evidence type="ECO:0000256" key="5">
    <source>
        <dbReference type="PROSITE-ProRule" id="PRU00409"/>
    </source>
</evidence>
<dbReference type="InterPro" id="IPR003781">
    <property type="entry name" value="CoA-bd"/>
</dbReference>
<evidence type="ECO:0000313" key="8">
    <source>
        <dbReference type="Proteomes" id="UP000054770"/>
    </source>
</evidence>
<dbReference type="InterPro" id="IPR032875">
    <property type="entry name" value="Succ_CoA_lig_flav_dom"/>
</dbReference>
<gene>
    <name evidence="7" type="ORF">AWB68_00965</name>
</gene>
<comment type="caution">
    <text evidence="7">The sequence shown here is derived from an EMBL/GenBank/DDBJ whole genome shotgun (WGS) entry which is preliminary data.</text>
</comment>
<dbReference type="GO" id="GO:0016740">
    <property type="term" value="F:transferase activity"/>
    <property type="evidence" value="ECO:0007669"/>
    <property type="project" value="UniProtKB-KW"/>
</dbReference>
<proteinExistence type="inferred from homology"/>
<dbReference type="GO" id="GO:0016874">
    <property type="term" value="F:ligase activity"/>
    <property type="evidence" value="ECO:0007669"/>
    <property type="project" value="UniProtKB-KW"/>
</dbReference>
<keyword evidence="8" id="KW-1185">Reference proteome</keyword>
<evidence type="ECO:0000256" key="2">
    <source>
        <dbReference type="ARBA" id="ARBA00022741"/>
    </source>
</evidence>
<dbReference type="Pfam" id="PF13380">
    <property type="entry name" value="CoA_binding_2"/>
    <property type="match status" value="1"/>
</dbReference>
<dbReference type="Gene3D" id="3.40.50.720">
    <property type="entry name" value="NAD(P)-binding Rossmann-like Domain"/>
    <property type="match status" value="1"/>
</dbReference>
<reference evidence="7" key="1">
    <citation type="submission" date="2016-01" db="EMBL/GenBank/DDBJ databases">
        <authorList>
            <person name="Peeters C."/>
        </authorList>
    </citation>
    <scope>NUCLEOTIDE SEQUENCE [LARGE SCALE GENOMIC DNA]</scope>
    <source>
        <strain evidence="7">LMG 22940</strain>
    </source>
</reference>
<dbReference type="AlphaFoldDB" id="A0A158FVJ8"/>
<comment type="similarity">
    <text evidence="4">In the N-terminal section; belongs to the acetate CoA ligase alpha subunit family.</text>
</comment>
<dbReference type="SUPFAM" id="SSF56059">
    <property type="entry name" value="Glutathione synthetase ATP-binding domain-like"/>
    <property type="match status" value="1"/>
</dbReference>
<dbReference type="SUPFAM" id="SSF52210">
    <property type="entry name" value="Succinyl-CoA synthetase domains"/>
    <property type="match status" value="2"/>
</dbReference>
<dbReference type="SMART" id="SM00881">
    <property type="entry name" value="CoA_binding"/>
    <property type="match status" value="1"/>
</dbReference>
<organism evidence="7 8">
    <name type="scientific">Caballeronia choica</name>
    <dbReference type="NCBI Taxonomy" id="326476"/>
    <lineage>
        <taxon>Bacteria</taxon>
        <taxon>Pseudomonadati</taxon>
        <taxon>Pseudomonadota</taxon>
        <taxon>Betaproteobacteria</taxon>
        <taxon>Burkholderiales</taxon>
        <taxon>Burkholderiaceae</taxon>
        <taxon>Caballeronia</taxon>
    </lineage>
</organism>
<evidence type="ECO:0000256" key="3">
    <source>
        <dbReference type="ARBA" id="ARBA00022840"/>
    </source>
</evidence>